<accession>A0AAV2ZBM1</accession>
<evidence type="ECO:0000259" key="8">
    <source>
        <dbReference type="Pfam" id="PF17917"/>
    </source>
</evidence>
<evidence type="ECO:0000256" key="1">
    <source>
        <dbReference type="ARBA" id="ARBA00022679"/>
    </source>
</evidence>
<dbReference type="SUPFAM" id="SSF56672">
    <property type="entry name" value="DNA/RNA polymerases"/>
    <property type="match status" value="1"/>
</dbReference>
<evidence type="ECO:0000313" key="9">
    <source>
        <dbReference type="EMBL" id="DBA03711.1"/>
    </source>
</evidence>
<protein>
    <recommendedName>
        <fullName evidence="11">RNase H type-1 domain-containing protein</fullName>
    </recommendedName>
</protein>
<dbReference type="EMBL" id="DAKRPA010000016">
    <property type="protein sequence ID" value="DBA03711.1"/>
    <property type="molecule type" value="Genomic_DNA"/>
</dbReference>
<keyword evidence="10" id="KW-1185">Reference proteome</keyword>
<sequence>MQENEGLLHPVRFVSKVFKDAEMNYTSSEKEVFALLKALDQCFHCLVGAQITVYARHSTLKWLFTCKSLGIGRTIQWAAMLSPWNLTIVRPVTKFDAVLEEISPRKAGGEGVVKRYASLEASFDGFVVTFDGAARVRTKDGVYAAIVWKVPEWSVRAARYGYGEGLTTNDSEYQGLLLGLNMAFEARLENVVVCGDSRVVVGQVSGELRCHSPSLQIWMAEAQRLAVSMGIARFIHVASWYNQPADFLTRKG</sequence>
<evidence type="ECO:0000256" key="4">
    <source>
        <dbReference type="ARBA" id="ARBA00022759"/>
    </source>
</evidence>
<dbReference type="InterPro" id="IPR036397">
    <property type="entry name" value="RNaseH_sf"/>
</dbReference>
<reference evidence="9" key="1">
    <citation type="submission" date="2022-11" db="EMBL/GenBank/DDBJ databases">
        <authorList>
            <person name="Morgan W.R."/>
            <person name="Tartar A."/>
        </authorList>
    </citation>
    <scope>NUCLEOTIDE SEQUENCE</scope>
    <source>
        <strain evidence="9">ARSEF 373</strain>
    </source>
</reference>
<dbReference type="PANTHER" id="PTHR48475:SF1">
    <property type="entry name" value="RNASE H TYPE-1 DOMAIN-CONTAINING PROTEIN"/>
    <property type="match status" value="1"/>
</dbReference>
<dbReference type="GO" id="GO:0003676">
    <property type="term" value="F:nucleic acid binding"/>
    <property type="evidence" value="ECO:0007669"/>
    <property type="project" value="InterPro"/>
</dbReference>
<reference evidence="9" key="2">
    <citation type="journal article" date="2023" name="Microbiol Resour">
        <title>Decontamination and Annotation of the Draft Genome Sequence of the Oomycete Lagenidium giganteum ARSEF 373.</title>
        <authorList>
            <person name="Morgan W.R."/>
            <person name="Tartar A."/>
        </authorList>
    </citation>
    <scope>NUCLEOTIDE SEQUENCE</scope>
    <source>
        <strain evidence="9">ARSEF 373</strain>
    </source>
</reference>
<evidence type="ECO:0000256" key="2">
    <source>
        <dbReference type="ARBA" id="ARBA00022695"/>
    </source>
</evidence>
<dbReference type="InterPro" id="IPR002156">
    <property type="entry name" value="RNaseH_domain"/>
</dbReference>
<evidence type="ECO:0000259" key="7">
    <source>
        <dbReference type="Pfam" id="PF13456"/>
    </source>
</evidence>
<comment type="caution">
    <text evidence="9">The sequence shown here is derived from an EMBL/GenBank/DDBJ whole genome shotgun (WGS) entry which is preliminary data.</text>
</comment>
<dbReference type="PANTHER" id="PTHR48475">
    <property type="entry name" value="RIBONUCLEASE H"/>
    <property type="match status" value="1"/>
</dbReference>
<name>A0AAV2ZBM1_9STRA</name>
<feature type="domain" description="RNase H type-1" evidence="7">
    <location>
        <begin position="130"/>
        <end position="250"/>
    </location>
</feature>
<evidence type="ECO:0008006" key="11">
    <source>
        <dbReference type="Google" id="ProtNLM"/>
    </source>
</evidence>
<feature type="domain" description="Reverse transcriptase RNase H-like" evidence="8">
    <location>
        <begin position="2"/>
        <end position="82"/>
    </location>
</feature>
<evidence type="ECO:0000256" key="3">
    <source>
        <dbReference type="ARBA" id="ARBA00022722"/>
    </source>
</evidence>
<dbReference type="InterPro" id="IPR043502">
    <property type="entry name" value="DNA/RNA_pol_sf"/>
</dbReference>
<keyword evidence="4" id="KW-0255">Endonuclease</keyword>
<keyword evidence="3" id="KW-0540">Nuclease</keyword>
<dbReference type="GO" id="GO:0004523">
    <property type="term" value="F:RNA-DNA hybrid ribonuclease activity"/>
    <property type="evidence" value="ECO:0007669"/>
    <property type="project" value="InterPro"/>
</dbReference>
<dbReference type="InterPro" id="IPR041373">
    <property type="entry name" value="RT_RNaseH"/>
</dbReference>
<dbReference type="Gene3D" id="3.30.420.10">
    <property type="entry name" value="Ribonuclease H-like superfamily/Ribonuclease H"/>
    <property type="match status" value="1"/>
</dbReference>
<evidence type="ECO:0000256" key="6">
    <source>
        <dbReference type="ARBA" id="ARBA00022918"/>
    </source>
</evidence>
<organism evidence="9 10">
    <name type="scientific">Lagenidium giganteum</name>
    <dbReference type="NCBI Taxonomy" id="4803"/>
    <lineage>
        <taxon>Eukaryota</taxon>
        <taxon>Sar</taxon>
        <taxon>Stramenopiles</taxon>
        <taxon>Oomycota</taxon>
        <taxon>Peronosporomycetes</taxon>
        <taxon>Pythiales</taxon>
        <taxon>Pythiaceae</taxon>
    </lineage>
</organism>
<dbReference type="GO" id="GO:0003964">
    <property type="term" value="F:RNA-directed DNA polymerase activity"/>
    <property type="evidence" value="ECO:0007669"/>
    <property type="project" value="UniProtKB-KW"/>
</dbReference>
<evidence type="ECO:0000256" key="5">
    <source>
        <dbReference type="ARBA" id="ARBA00022801"/>
    </source>
</evidence>
<dbReference type="AlphaFoldDB" id="A0AAV2ZBM1"/>
<keyword evidence="5" id="KW-0378">Hydrolase</keyword>
<dbReference type="SUPFAM" id="SSF53098">
    <property type="entry name" value="Ribonuclease H-like"/>
    <property type="match status" value="1"/>
</dbReference>
<dbReference type="Pfam" id="PF13456">
    <property type="entry name" value="RVT_3"/>
    <property type="match status" value="1"/>
</dbReference>
<dbReference type="InterPro" id="IPR012337">
    <property type="entry name" value="RNaseH-like_sf"/>
</dbReference>
<dbReference type="Proteomes" id="UP001146120">
    <property type="component" value="Unassembled WGS sequence"/>
</dbReference>
<keyword evidence="6" id="KW-0695">RNA-directed DNA polymerase</keyword>
<dbReference type="Pfam" id="PF17917">
    <property type="entry name" value="RT_RNaseH"/>
    <property type="match status" value="1"/>
</dbReference>
<keyword evidence="2" id="KW-0548">Nucleotidyltransferase</keyword>
<proteinExistence type="predicted"/>
<keyword evidence="1" id="KW-0808">Transferase</keyword>
<gene>
    <name evidence="9" type="ORF">N0F65_004128</name>
</gene>
<evidence type="ECO:0000313" key="10">
    <source>
        <dbReference type="Proteomes" id="UP001146120"/>
    </source>
</evidence>